<keyword evidence="1" id="KW-1133">Transmembrane helix</keyword>
<feature type="transmembrane region" description="Helical" evidence="1">
    <location>
        <begin position="149"/>
        <end position="171"/>
    </location>
</feature>
<feature type="transmembrane region" description="Helical" evidence="1">
    <location>
        <begin position="346"/>
        <end position="368"/>
    </location>
</feature>
<dbReference type="InParanoid" id="A0A0D1CU42"/>
<dbReference type="EMBL" id="CM003143">
    <property type="protein sequence ID" value="KIS69998.1"/>
    <property type="molecule type" value="Genomic_DNA"/>
</dbReference>
<keyword evidence="1" id="KW-0472">Membrane</keyword>
<dbReference type="Pfam" id="PF10067">
    <property type="entry name" value="DUF2306"/>
    <property type="match status" value="1"/>
</dbReference>
<dbReference type="VEuPathDB" id="FungiDB:UMAG_11774"/>
<dbReference type="Proteomes" id="UP000000561">
    <property type="component" value="Chromosome 4"/>
</dbReference>
<protein>
    <recommendedName>
        <fullName evidence="4">DUF2306 domain-containing protein</fullName>
    </recommendedName>
</protein>
<dbReference type="eggNOG" id="ENOG502S40W">
    <property type="taxonomic scope" value="Eukaryota"/>
</dbReference>
<organism evidence="2 3">
    <name type="scientific">Mycosarcoma maydis</name>
    <name type="common">Corn smut fungus</name>
    <name type="synonym">Ustilago maydis</name>
    <dbReference type="NCBI Taxonomy" id="5270"/>
    <lineage>
        <taxon>Eukaryota</taxon>
        <taxon>Fungi</taxon>
        <taxon>Dikarya</taxon>
        <taxon>Basidiomycota</taxon>
        <taxon>Ustilaginomycotina</taxon>
        <taxon>Ustilaginomycetes</taxon>
        <taxon>Ustilaginales</taxon>
        <taxon>Ustilaginaceae</taxon>
        <taxon>Mycosarcoma</taxon>
    </lineage>
</organism>
<evidence type="ECO:0008006" key="4">
    <source>
        <dbReference type="Google" id="ProtNLM"/>
    </source>
</evidence>
<feature type="transmembrane region" description="Helical" evidence="1">
    <location>
        <begin position="312"/>
        <end position="330"/>
    </location>
</feature>
<accession>A0A0D1CU42</accession>
<evidence type="ECO:0000256" key="1">
    <source>
        <dbReference type="SAM" id="Phobius"/>
    </source>
</evidence>
<feature type="transmembrane region" description="Helical" evidence="1">
    <location>
        <begin position="282"/>
        <end position="305"/>
    </location>
</feature>
<feature type="transmembrane region" description="Helical" evidence="1">
    <location>
        <begin position="247"/>
        <end position="270"/>
    </location>
</feature>
<dbReference type="RefSeq" id="XP_011388395.1">
    <property type="nucleotide sequence ID" value="XM_011390093.1"/>
</dbReference>
<feature type="transmembrane region" description="Helical" evidence="1">
    <location>
        <begin position="115"/>
        <end position="137"/>
    </location>
</feature>
<reference evidence="2 3" key="1">
    <citation type="journal article" date="2006" name="Nature">
        <title>Insights from the genome of the biotrophic fungal plant pathogen Ustilago maydis.</title>
        <authorList>
            <person name="Kamper J."/>
            <person name="Kahmann R."/>
            <person name="Bolker M."/>
            <person name="Ma L.J."/>
            <person name="Brefort T."/>
            <person name="Saville B.J."/>
            <person name="Banuett F."/>
            <person name="Kronstad J.W."/>
            <person name="Gold S.E."/>
            <person name="Muller O."/>
            <person name="Perlin M.H."/>
            <person name="Wosten H.A."/>
            <person name="de Vries R."/>
            <person name="Ruiz-Herrera J."/>
            <person name="Reynaga-Pena C.G."/>
            <person name="Snetselaar K."/>
            <person name="McCann M."/>
            <person name="Perez-Martin J."/>
            <person name="Feldbrugge M."/>
            <person name="Basse C.W."/>
            <person name="Steinberg G."/>
            <person name="Ibeas J.I."/>
            <person name="Holloman W."/>
            <person name="Guzman P."/>
            <person name="Farman M."/>
            <person name="Stajich J.E."/>
            <person name="Sentandreu R."/>
            <person name="Gonzalez-Prieto J.M."/>
            <person name="Kennell J.C."/>
            <person name="Molina L."/>
            <person name="Schirawski J."/>
            <person name="Mendoza-Mendoza A."/>
            <person name="Greilinger D."/>
            <person name="Munch K."/>
            <person name="Rossel N."/>
            <person name="Scherer M."/>
            <person name="Vranes M."/>
            <person name="Ladendorf O."/>
            <person name="Vincon V."/>
            <person name="Fuchs U."/>
            <person name="Sandrock B."/>
            <person name="Meng S."/>
            <person name="Ho E.C."/>
            <person name="Cahill M.J."/>
            <person name="Boyce K.J."/>
            <person name="Klose J."/>
            <person name="Klosterman S.J."/>
            <person name="Deelstra H.J."/>
            <person name="Ortiz-Castellanos L."/>
            <person name="Li W."/>
            <person name="Sanchez-Alonso P."/>
            <person name="Schreier P.H."/>
            <person name="Hauser-Hahn I."/>
            <person name="Vaupel M."/>
            <person name="Koopmann E."/>
            <person name="Friedrich G."/>
            <person name="Voss H."/>
            <person name="Schluter T."/>
            <person name="Margolis J."/>
            <person name="Platt D."/>
            <person name="Swimmer C."/>
            <person name="Gnirke A."/>
            <person name="Chen F."/>
            <person name="Vysotskaia V."/>
            <person name="Mannhaupt G."/>
            <person name="Guldener U."/>
            <person name="Munsterkotter M."/>
            <person name="Haase D."/>
            <person name="Oesterheld M."/>
            <person name="Mewes H.W."/>
            <person name="Mauceli E.W."/>
            <person name="DeCaprio D."/>
            <person name="Wade C.M."/>
            <person name="Butler J."/>
            <person name="Young S."/>
            <person name="Jaffe D.B."/>
            <person name="Calvo S."/>
            <person name="Nusbaum C."/>
            <person name="Galagan J."/>
            <person name="Birren B.W."/>
        </authorList>
    </citation>
    <scope>NUCLEOTIDE SEQUENCE [LARGE SCALE GENOMIC DNA]</scope>
    <source>
        <strain evidence="3">DSM 14603 / FGSC 9021 / UM521</strain>
    </source>
</reference>
<proteinExistence type="predicted"/>
<feature type="transmembrane region" description="Helical" evidence="1">
    <location>
        <begin position="214"/>
        <end position="235"/>
    </location>
</feature>
<dbReference type="KEGG" id="uma:UMAG_11774"/>
<feature type="transmembrane region" description="Helical" evidence="1">
    <location>
        <begin position="83"/>
        <end position="103"/>
    </location>
</feature>
<name>A0A0D1CU42_MYCMD</name>
<keyword evidence="3" id="KW-1185">Reference proteome</keyword>
<gene>
    <name evidence="2" type="ORF">UMAG_11774</name>
</gene>
<dbReference type="AlphaFoldDB" id="A0A0D1CU42"/>
<evidence type="ECO:0000313" key="2">
    <source>
        <dbReference type="EMBL" id="KIS69998.1"/>
    </source>
</evidence>
<keyword evidence="1" id="KW-0812">Transmembrane</keyword>
<sequence length="390" mass="43357">MQATWLNSSAKPRRSVSLLRGLVWISVLAYVPLSATYFLASDVTKHRLQDVVLAYVISPSFSYGAGSGNDGHIDTYIGTHSSMLIHSLAGSLSLTLGLSQFSDGFRKAYPKIHRWFGYMYILGGCAFIPLSAINYLLRTGPHQTFSGPAFAQLLWLDAVATALTGFLALHAAIQHKFERHRDLITFNFALMFSAPLLRYGWILLGQFWDETKEFINLIVGVWASGFLSSCAIFYIRTRKARAQRARTPLALSMIVGALASSVFGILFLAAQLETTQWWRPVPLFWSSLPPLMVQYTAFLVLAMVAKDDNSRIYWNTFVLGLFTIPFWASVSFETCRSVFHSDTGTAWYAAVTGGWGSATFFSFLINVYSTTYLVDDRTLTVGYPAAKGLA</sequence>
<dbReference type="OrthoDB" id="10387025at2759"/>
<feature type="transmembrane region" description="Helical" evidence="1">
    <location>
        <begin position="183"/>
        <end position="202"/>
    </location>
</feature>
<feature type="transmembrane region" description="Helical" evidence="1">
    <location>
        <begin position="21"/>
        <end position="40"/>
    </location>
</feature>
<evidence type="ECO:0000313" key="3">
    <source>
        <dbReference type="Proteomes" id="UP000000561"/>
    </source>
</evidence>
<dbReference type="InterPro" id="IPR018750">
    <property type="entry name" value="DUF2306_membrane"/>
</dbReference>
<dbReference type="GeneID" id="23567620"/>